<keyword evidence="2" id="KW-1185">Reference proteome</keyword>
<accession>A0A975KUW0</accession>
<keyword evidence="1" id="KW-0614">Plasmid</keyword>
<name>A0A975KUW0_9ACTN</name>
<protein>
    <submittedName>
        <fullName evidence="1">Uncharacterized protein</fullName>
    </submittedName>
</protein>
<organism evidence="1 2">
    <name type="scientific">Nocardiopsis changdeensis</name>
    <dbReference type="NCBI Taxonomy" id="2831969"/>
    <lineage>
        <taxon>Bacteria</taxon>
        <taxon>Bacillati</taxon>
        <taxon>Actinomycetota</taxon>
        <taxon>Actinomycetes</taxon>
        <taxon>Streptosporangiales</taxon>
        <taxon>Nocardiopsidaceae</taxon>
        <taxon>Nocardiopsis</taxon>
    </lineage>
</organism>
<geneLocation type="plasmid" evidence="1 2">
    <name>unnamed4</name>
</geneLocation>
<evidence type="ECO:0000313" key="2">
    <source>
        <dbReference type="Proteomes" id="UP000676079"/>
    </source>
</evidence>
<proteinExistence type="predicted"/>
<dbReference type="Proteomes" id="UP000676079">
    <property type="component" value="Plasmid unnamed4"/>
</dbReference>
<evidence type="ECO:0000313" key="1">
    <source>
        <dbReference type="EMBL" id="QUX26451.1"/>
    </source>
</evidence>
<gene>
    <name evidence="1" type="ORF">KGD84_32655</name>
</gene>
<reference evidence="2" key="1">
    <citation type="submission" date="2021-05" db="EMBL/GenBank/DDBJ databases">
        <title>Direct Submission.</title>
        <authorList>
            <person name="Li K."/>
            <person name="Gao J."/>
        </authorList>
    </citation>
    <scope>NUCLEOTIDE SEQUENCE [LARGE SCALE GENOMIC DNA]</scope>
    <source>
        <strain evidence="2">Mg02</strain>
        <plasmid evidence="2">unnamed4</plasmid>
    </source>
</reference>
<dbReference type="RefSeq" id="WP_220566030.1">
    <property type="nucleotide sequence ID" value="NZ_CP074136.1"/>
</dbReference>
<dbReference type="EMBL" id="CP074136">
    <property type="protein sequence ID" value="QUX26451.1"/>
    <property type="molecule type" value="Genomic_DNA"/>
</dbReference>
<sequence length="140" mass="15862">MSDVDHILSAIRDSGFVAHEGRNGVIVYRAGVYDRFGTGITLTSWDGVTTGLEETACRALAQQLEGFRRATPEEIAEYERLEATRRPFRVRVTEEVKYEVTVRAQDAEEAEEAAIDLITEDGDRDRFCTEVTERYAQVLR</sequence>